<protein>
    <submittedName>
        <fullName evidence="4">Dihydroxyacetone kinase subunit M</fullName>
    </submittedName>
</protein>
<dbReference type="Gene3D" id="1.10.274.10">
    <property type="entry name" value="PtsI, HPr-binding domain"/>
    <property type="match status" value="1"/>
</dbReference>
<dbReference type="SUPFAM" id="SSF47831">
    <property type="entry name" value="Enzyme I of the PEP:sugar phosphotransferase system HPr-binding (sub)domain"/>
    <property type="match status" value="1"/>
</dbReference>
<dbReference type="InterPro" id="IPR008731">
    <property type="entry name" value="PTS_EIN"/>
</dbReference>
<evidence type="ECO:0000256" key="2">
    <source>
        <dbReference type="ARBA" id="ARBA00022679"/>
    </source>
</evidence>
<reference evidence="4" key="1">
    <citation type="submission" date="2019-05" db="EMBL/GenBank/DDBJ databases">
        <authorList>
            <consortium name="Pathogen Informatics"/>
        </authorList>
    </citation>
    <scope>NUCLEOTIDE SEQUENCE [LARGE SCALE GENOMIC DNA]</scope>
    <source>
        <strain evidence="4">NCTC12965</strain>
    </source>
</reference>
<keyword evidence="4" id="KW-0418">Kinase</keyword>
<dbReference type="InterPro" id="IPR036618">
    <property type="entry name" value="PtsI_HPr-bd_sf"/>
</dbReference>
<evidence type="ECO:0000259" key="3">
    <source>
        <dbReference type="Pfam" id="PF05524"/>
    </source>
</evidence>
<evidence type="ECO:0000313" key="4">
    <source>
        <dbReference type="EMBL" id="VTR54531.1"/>
    </source>
</evidence>
<accession>A0A4U9W6S9</accession>
<dbReference type="EMBL" id="CABEEZ010000133">
    <property type="protein sequence ID" value="VTR54531.1"/>
    <property type="molecule type" value="Genomic_DNA"/>
</dbReference>
<proteinExistence type="inferred from homology"/>
<gene>
    <name evidence="4" type="ORF">NCTC12965_06759</name>
</gene>
<sequence length="102" mass="11524">MLNEQQRLRIALQQTLDDLNKLADRTGNLIGKPQAAIFGAHSMLLDDPDLQQAAFTRIANSNAARNWRGGRSWSRLPPNIGRWMMSICRRGNWTCVTCCAVR</sequence>
<dbReference type="Pfam" id="PF05524">
    <property type="entry name" value="PEP-utilisers_N"/>
    <property type="match status" value="1"/>
</dbReference>
<dbReference type="AlphaFoldDB" id="A0A4U9W6S9"/>
<comment type="similarity">
    <text evidence="1">Belongs to the PEP-utilizing enzyme family.</text>
</comment>
<keyword evidence="2" id="KW-0808">Transferase</keyword>
<dbReference type="GO" id="GO:0016301">
    <property type="term" value="F:kinase activity"/>
    <property type="evidence" value="ECO:0007669"/>
    <property type="project" value="UniProtKB-KW"/>
</dbReference>
<dbReference type="GO" id="GO:0009401">
    <property type="term" value="P:phosphoenolpyruvate-dependent sugar phosphotransferase system"/>
    <property type="evidence" value="ECO:0007669"/>
    <property type="project" value="InterPro"/>
</dbReference>
<evidence type="ECO:0000256" key="1">
    <source>
        <dbReference type="ARBA" id="ARBA00007837"/>
    </source>
</evidence>
<organism evidence="4">
    <name type="scientific">Serratia fonticola</name>
    <dbReference type="NCBI Taxonomy" id="47917"/>
    <lineage>
        <taxon>Bacteria</taxon>
        <taxon>Pseudomonadati</taxon>
        <taxon>Pseudomonadota</taxon>
        <taxon>Gammaproteobacteria</taxon>
        <taxon>Enterobacterales</taxon>
        <taxon>Yersiniaceae</taxon>
        <taxon>Serratia</taxon>
    </lineage>
</organism>
<name>A0A4U9W6S9_SERFO</name>
<feature type="domain" description="Phosphotransferase system enzyme I N-terminal" evidence="3">
    <location>
        <begin position="3"/>
        <end position="65"/>
    </location>
</feature>